<dbReference type="Proteomes" id="UP001500503">
    <property type="component" value="Unassembled WGS sequence"/>
</dbReference>
<protein>
    <submittedName>
        <fullName evidence="1">Uncharacterized protein</fullName>
    </submittedName>
</protein>
<name>A0ABP8PVK9_9ACTN</name>
<keyword evidence="2" id="KW-1185">Reference proteome</keyword>
<comment type="caution">
    <text evidence="1">The sequence shown here is derived from an EMBL/GenBank/DDBJ whole genome shotgun (WGS) entry which is preliminary data.</text>
</comment>
<evidence type="ECO:0000313" key="2">
    <source>
        <dbReference type="Proteomes" id="UP001500503"/>
    </source>
</evidence>
<sequence>MLMVGQTCPLLVVHEAKRTRILIEIVNDEEIATPFPRPHGIQARLASSDEGVPADVLSRVLLIEFGTDEPAFEALDPAGYIVHGQAVPIRSAGPSLR</sequence>
<reference evidence="2" key="1">
    <citation type="journal article" date="2019" name="Int. J. Syst. Evol. Microbiol.">
        <title>The Global Catalogue of Microorganisms (GCM) 10K type strain sequencing project: providing services to taxonomists for standard genome sequencing and annotation.</title>
        <authorList>
            <consortium name="The Broad Institute Genomics Platform"/>
            <consortium name="The Broad Institute Genome Sequencing Center for Infectious Disease"/>
            <person name="Wu L."/>
            <person name="Ma J."/>
        </authorList>
    </citation>
    <scope>NUCLEOTIDE SEQUENCE [LARGE SCALE GENOMIC DNA]</scope>
    <source>
        <strain evidence="2">JCM 17933</strain>
    </source>
</reference>
<gene>
    <name evidence="1" type="ORF">GCM10023191_030390</name>
</gene>
<proteinExistence type="predicted"/>
<accession>A0ABP8PVK9</accession>
<organism evidence="1 2">
    <name type="scientific">Actinoallomurus oryzae</name>
    <dbReference type="NCBI Taxonomy" id="502180"/>
    <lineage>
        <taxon>Bacteria</taxon>
        <taxon>Bacillati</taxon>
        <taxon>Actinomycetota</taxon>
        <taxon>Actinomycetes</taxon>
        <taxon>Streptosporangiales</taxon>
        <taxon>Thermomonosporaceae</taxon>
        <taxon>Actinoallomurus</taxon>
    </lineage>
</organism>
<dbReference type="EMBL" id="BAABHF010000019">
    <property type="protein sequence ID" value="GAA4493249.1"/>
    <property type="molecule type" value="Genomic_DNA"/>
</dbReference>
<evidence type="ECO:0000313" key="1">
    <source>
        <dbReference type="EMBL" id="GAA4493249.1"/>
    </source>
</evidence>